<dbReference type="Proteomes" id="UP000250140">
    <property type="component" value="Unassembled WGS sequence"/>
</dbReference>
<sequence length="85" mass="8934">MPLLRSPSLAKSWLPLPKTCMLCTGFTQAFAQAQAFAQGDEGCGRQSDGVPRPEECAVSQGPSSQGPGRSESRLSAVRELVGALQ</sequence>
<keyword evidence="3" id="KW-1185">Reference proteome</keyword>
<accession>A0A8E2JZ33</accession>
<name>A0A8E2JZ33_9PEZI</name>
<reference evidence="2 3" key="1">
    <citation type="journal article" date="2016" name="Nat. Commun.">
        <title>Ectomycorrhizal ecology is imprinted in the genome of the dominant symbiotic fungus Cenococcum geophilum.</title>
        <authorList>
            <consortium name="DOE Joint Genome Institute"/>
            <person name="Peter M."/>
            <person name="Kohler A."/>
            <person name="Ohm R.A."/>
            <person name="Kuo A."/>
            <person name="Krutzmann J."/>
            <person name="Morin E."/>
            <person name="Arend M."/>
            <person name="Barry K.W."/>
            <person name="Binder M."/>
            <person name="Choi C."/>
            <person name="Clum A."/>
            <person name="Copeland A."/>
            <person name="Grisel N."/>
            <person name="Haridas S."/>
            <person name="Kipfer T."/>
            <person name="LaButti K."/>
            <person name="Lindquist E."/>
            <person name="Lipzen A."/>
            <person name="Maire R."/>
            <person name="Meier B."/>
            <person name="Mihaltcheva S."/>
            <person name="Molinier V."/>
            <person name="Murat C."/>
            <person name="Poggeler S."/>
            <person name="Quandt C.A."/>
            <person name="Sperisen C."/>
            <person name="Tritt A."/>
            <person name="Tisserant E."/>
            <person name="Crous P.W."/>
            <person name="Henrissat B."/>
            <person name="Nehls U."/>
            <person name="Egli S."/>
            <person name="Spatafora J.W."/>
            <person name="Grigoriev I.V."/>
            <person name="Martin F.M."/>
        </authorList>
    </citation>
    <scope>NUCLEOTIDE SEQUENCE [LARGE SCALE GENOMIC DNA]</scope>
    <source>
        <strain evidence="2 3">CBS 207.34</strain>
    </source>
</reference>
<gene>
    <name evidence="2" type="ORF">AOQ84DRAFT_351301</name>
</gene>
<feature type="compositionally biased region" description="Low complexity" evidence="1">
    <location>
        <begin position="59"/>
        <end position="69"/>
    </location>
</feature>
<feature type="region of interest" description="Disordered" evidence="1">
    <location>
        <begin position="40"/>
        <end position="74"/>
    </location>
</feature>
<dbReference type="EMBL" id="KV748511">
    <property type="protein sequence ID" value="OCL14915.1"/>
    <property type="molecule type" value="Genomic_DNA"/>
</dbReference>
<dbReference type="AlphaFoldDB" id="A0A8E2JZ33"/>
<protein>
    <submittedName>
        <fullName evidence="2">Uncharacterized protein</fullName>
    </submittedName>
</protein>
<proteinExistence type="predicted"/>
<organism evidence="2 3">
    <name type="scientific">Glonium stellatum</name>
    <dbReference type="NCBI Taxonomy" id="574774"/>
    <lineage>
        <taxon>Eukaryota</taxon>
        <taxon>Fungi</taxon>
        <taxon>Dikarya</taxon>
        <taxon>Ascomycota</taxon>
        <taxon>Pezizomycotina</taxon>
        <taxon>Dothideomycetes</taxon>
        <taxon>Pleosporomycetidae</taxon>
        <taxon>Gloniales</taxon>
        <taxon>Gloniaceae</taxon>
        <taxon>Glonium</taxon>
    </lineage>
</organism>
<evidence type="ECO:0000313" key="2">
    <source>
        <dbReference type="EMBL" id="OCL14915.1"/>
    </source>
</evidence>
<evidence type="ECO:0000313" key="3">
    <source>
        <dbReference type="Proteomes" id="UP000250140"/>
    </source>
</evidence>
<evidence type="ECO:0000256" key="1">
    <source>
        <dbReference type="SAM" id="MobiDB-lite"/>
    </source>
</evidence>